<name>A0ACC1DGN6_9NEOP</name>
<protein>
    <submittedName>
        <fullName evidence="1">Uncharacterized protein</fullName>
    </submittedName>
</protein>
<gene>
    <name evidence="1" type="ORF">K1T71_002141</name>
</gene>
<sequence>MLFPHIFYSIGLALMPPVDLNRESRSLYKRKLCRKYGICEGQGYGGHGGYQNSGYGGYGSHSGYGGYPINIAISQSQSAANAAGGGYSYGSYPNNYQYNGYNGHKHGYNQGVLGYDGNGYGLKPGFNNGPSSYNSQFNGNYNRGGYGSNSGYYEENEGYDYSDYDFGRSAGGKSSAVAEADSKND</sequence>
<comment type="caution">
    <text evidence="1">The sequence shown here is derived from an EMBL/GenBank/DDBJ whole genome shotgun (WGS) entry which is preliminary data.</text>
</comment>
<dbReference type="EMBL" id="CM034389">
    <property type="protein sequence ID" value="KAJ0182772.1"/>
    <property type="molecule type" value="Genomic_DNA"/>
</dbReference>
<reference evidence="1 2" key="1">
    <citation type="journal article" date="2021" name="Front. Genet.">
        <title>Chromosome-Level Genome Assembly Reveals Significant Gene Expansion in the Toll and IMD Signaling Pathways of Dendrolimus kikuchii.</title>
        <authorList>
            <person name="Zhou J."/>
            <person name="Wu P."/>
            <person name="Xiong Z."/>
            <person name="Liu N."/>
            <person name="Zhao N."/>
            <person name="Ji M."/>
            <person name="Qiu Y."/>
            <person name="Yang B."/>
        </authorList>
    </citation>
    <scope>NUCLEOTIDE SEQUENCE [LARGE SCALE GENOMIC DNA]</scope>
    <source>
        <strain evidence="1">Ann1</strain>
    </source>
</reference>
<dbReference type="Proteomes" id="UP000824533">
    <property type="component" value="Linkage Group LG03"/>
</dbReference>
<organism evidence="1 2">
    <name type="scientific">Dendrolimus kikuchii</name>
    <dbReference type="NCBI Taxonomy" id="765133"/>
    <lineage>
        <taxon>Eukaryota</taxon>
        <taxon>Metazoa</taxon>
        <taxon>Ecdysozoa</taxon>
        <taxon>Arthropoda</taxon>
        <taxon>Hexapoda</taxon>
        <taxon>Insecta</taxon>
        <taxon>Pterygota</taxon>
        <taxon>Neoptera</taxon>
        <taxon>Endopterygota</taxon>
        <taxon>Lepidoptera</taxon>
        <taxon>Glossata</taxon>
        <taxon>Ditrysia</taxon>
        <taxon>Bombycoidea</taxon>
        <taxon>Lasiocampidae</taxon>
        <taxon>Dendrolimus</taxon>
    </lineage>
</organism>
<evidence type="ECO:0000313" key="1">
    <source>
        <dbReference type="EMBL" id="KAJ0182772.1"/>
    </source>
</evidence>
<evidence type="ECO:0000313" key="2">
    <source>
        <dbReference type="Proteomes" id="UP000824533"/>
    </source>
</evidence>
<keyword evidence="2" id="KW-1185">Reference proteome</keyword>
<proteinExistence type="predicted"/>
<accession>A0ACC1DGN6</accession>